<feature type="compositionally biased region" description="Low complexity" evidence="1">
    <location>
        <begin position="29"/>
        <end position="39"/>
    </location>
</feature>
<evidence type="ECO:0000313" key="3">
    <source>
        <dbReference type="Proteomes" id="UP001153954"/>
    </source>
</evidence>
<protein>
    <submittedName>
        <fullName evidence="2">Uncharacterized protein</fullName>
    </submittedName>
</protein>
<feature type="compositionally biased region" description="Polar residues" evidence="1">
    <location>
        <begin position="117"/>
        <end position="130"/>
    </location>
</feature>
<dbReference type="AlphaFoldDB" id="A0AAU9UMA4"/>
<keyword evidence="3" id="KW-1185">Reference proteome</keyword>
<dbReference type="EMBL" id="CAKOGL010000021">
    <property type="protein sequence ID" value="CAH2099138.1"/>
    <property type="molecule type" value="Genomic_DNA"/>
</dbReference>
<feature type="compositionally biased region" description="Basic and acidic residues" evidence="1">
    <location>
        <begin position="40"/>
        <end position="59"/>
    </location>
</feature>
<dbReference type="Gene3D" id="3.30.40.10">
    <property type="entry name" value="Zinc/RING finger domain, C3HC4 (zinc finger)"/>
    <property type="match status" value="1"/>
</dbReference>
<feature type="compositionally biased region" description="Basic and acidic residues" evidence="1">
    <location>
        <begin position="1"/>
        <end position="17"/>
    </location>
</feature>
<accession>A0AAU9UMA4</accession>
<proteinExistence type="predicted"/>
<name>A0AAU9UMA4_EUPED</name>
<gene>
    <name evidence="2" type="ORF">EEDITHA_LOCUS14172</name>
</gene>
<reference evidence="2" key="1">
    <citation type="submission" date="2022-03" db="EMBL/GenBank/DDBJ databases">
        <authorList>
            <person name="Tunstrom K."/>
        </authorList>
    </citation>
    <scope>NUCLEOTIDE SEQUENCE</scope>
</reference>
<sequence length="235" mass="24812">MIKEKEKGGGARLKDEPNDPAEPGHGSRPPSASLPTPAALKKEPDEPAHRVKMEPHQGEDSNADMGVDGIKTEIDGLMDSDGDPTKSPQCELGGPGSLKSERLSSDSNDIIDPQTGLRGSTGNLQDGNQNCRNPNGPENMGSCRMGNSGPMGPGVSMGPMSSEAQTLPSNVISKQSGSMEQSQIFVFSTLLANKGAEAVISGQHHSIIAYHCAQPGTKKYLEIIDPDLGVLWDWD</sequence>
<feature type="region of interest" description="Disordered" evidence="1">
    <location>
        <begin position="1"/>
        <end position="130"/>
    </location>
</feature>
<comment type="caution">
    <text evidence="2">The sequence shown here is derived from an EMBL/GenBank/DDBJ whole genome shotgun (WGS) entry which is preliminary data.</text>
</comment>
<evidence type="ECO:0000313" key="2">
    <source>
        <dbReference type="EMBL" id="CAH2099138.1"/>
    </source>
</evidence>
<organism evidence="2 3">
    <name type="scientific">Euphydryas editha</name>
    <name type="common">Edith's checkerspot</name>
    <dbReference type="NCBI Taxonomy" id="104508"/>
    <lineage>
        <taxon>Eukaryota</taxon>
        <taxon>Metazoa</taxon>
        <taxon>Ecdysozoa</taxon>
        <taxon>Arthropoda</taxon>
        <taxon>Hexapoda</taxon>
        <taxon>Insecta</taxon>
        <taxon>Pterygota</taxon>
        <taxon>Neoptera</taxon>
        <taxon>Endopterygota</taxon>
        <taxon>Lepidoptera</taxon>
        <taxon>Glossata</taxon>
        <taxon>Ditrysia</taxon>
        <taxon>Papilionoidea</taxon>
        <taxon>Nymphalidae</taxon>
        <taxon>Nymphalinae</taxon>
        <taxon>Euphydryas</taxon>
    </lineage>
</organism>
<evidence type="ECO:0000256" key="1">
    <source>
        <dbReference type="SAM" id="MobiDB-lite"/>
    </source>
</evidence>
<dbReference type="Proteomes" id="UP001153954">
    <property type="component" value="Unassembled WGS sequence"/>
</dbReference>
<dbReference type="InterPro" id="IPR013083">
    <property type="entry name" value="Znf_RING/FYVE/PHD"/>
</dbReference>